<dbReference type="OrthoDB" id="543156at2759"/>
<dbReference type="STRING" id="1202772.A0A1V9YQB7"/>
<reference evidence="2 3" key="1">
    <citation type="journal article" date="2014" name="Genome Biol. Evol.">
        <title>The secreted proteins of Achlya hypogyna and Thraustotheca clavata identify the ancestral oomycete secretome and reveal gene acquisitions by horizontal gene transfer.</title>
        <authorList>
            <person name="Misner I."/>
            <person name="Blouin N."/>
            <person name="Leonard G."/>
            <person name="Richards T.A."/>
            <person name="Lane C.E."/>
        </authorList>
    </citation>
    <scope>NUCLEOTIDE SEQUENCE [LARGE SCALE GENOMIC DNA]</scope>
    <source>
        <strain evidence="2 3">ATCC 48635</strain>
    </source>
</reference>
<evidence type="ECO:0000259" key="1">
    <source>
        <dbReference type="Pfam" id="PF01965"/>
    </source>
</evidence>
<dbReference type="InterPro" id="IPR052158">
    <property type="entry name" value="INH-QAR"/>
</dbReference>
<dbReference type="Proteomes" id="UP000243579">
    <property type="component" value="Unassembled WGS sequence"/>
</dbReference>
<keyword evidence="2" id="KW-0808">Transferase</keyword>
<dbReference type="PANTHER" id="PTHR43130:SF15">
    <property type="entry name" value="THIJ_PFPI FAMILY PROTEIN (AFU_ORTHOLOGUE AFUA_5G14240)"/>
    <property type="match status" value="1"/>
</dbReference>
<comment type="caution">
    <text evidence="2">The sequence shown here is derived from an EMBL/GenBank/DDBJ whole genome shotgun (WGS) entry which is preliminary data.</text>
</comment>
<protein>
    <submittedName>
        <fullName evidence="2">Dimethyladenosine transferase</fullName>
    </submittedName>
</protein>
<dbReference type="CDD" id="cd03139">
    <property type="entry name" value="GATase1_PfpI_2"/>
    <property type="match status" value="1"/>
</dbReference>
<dbReference type="InterPro" id="IPR002818">
    <property type="entry name" value="DJ-1/PfpI"/>
</dbReference>
<evidence type="ECO:0000313" key="3">
    <source>
        <dbReference type="Proteomes" id="UP000243579"/>
    </source>
</evidence>
<organism evidence="2 3">
    <name type="scientific">Achlya hypogyna</name>
    <name type="common">Oomycete</name>
    <name type="synonym">Protoachlya hypogyna</name>
    <dbReference type="NCBI Taxonomy" id="1202772"/>
    <lineage>
        <taxon>Eukaryota</taxon>
        <taxon>Sar</taxon>
        <taxon>Stramenopiles</taxon>
        <taxon>Oomycota</taxon>
        <taxon>Saprolegniomycetes</taxon>
        <taxon>Saprolegniales</taxon>
        <taxon>Achlyaceae</taxon>
        <taxon>Achlya</taxon>
    </lineage>
</organism>
<feature type="domain" description="DJ-1/PfpI" evidence="1">
    <location>
        <begin position="10"/>
        <end position="174"/>
    </location>
</feature>
<dbReference type="EMBL" id="JNBR01001420">
    <property type="protein sequence ID" value="OQR87914.1"/>
    <property type="molecule type" value="Genomic_DNA"/>
</dbReference>
<keyword evidence="3" id="KW-1185">Reference proteome</keyword>
<dbReference type="Pfam" id="PF01965">
    <property type="entry name" value="DJ-1_PfpI"/>
    <property type="match status" value="1"/>
</dbReference>
<dbReference type="SUPFAM" id="SSF52317">
    <property type="entry name" value="Class I glutamine amidotransferase-like"/>
    <property type="match status" value="1"/>
</dbReference>
<dbReference type="GO" id="GO:0016740">
    <property type="term" value="F:transferase activity"/>
    <property type="evidence" value="ECO:0007669"/>
    <property type="project" value="UniProtKB-KW"/>
</dbReference>
<dbReference type="PANTHER" id="PTHR43130">
    <property type="entry name" value="ARAC-FAMILY TRANSCRIPTIONAL REGULATOR"/>
    <property type="match status" value="1"/>
</dbReference>
<dbReference type="InterPro" id="IPR029062">
    <property type="entry name" value="Class_I_gatase-like"/>
</dbReference>
<proteinExistence type="predicted"/>
<gene>
    <name evidence="2" type="ORF">ACHHYP_07957</name>
</gene>
<evidence type="ECO:0000313" key="2">
    <source>
        <dbReference type="EMBL" id="OQR87914.1"/>
    </source>
</evidence>
<dbReference type="AlphaFoldDB" id="A0A1V9YQB7"/>
<sequence>MPERKLVVGVVLFPGYATLDAAGPMQFFDQLADVLETVTIARVAGPQYSLPPAGGCGMVAAYSFEDAPVLDVLLLPGGRGCRGLFHDPAYQTFVRHQSTRVQYLLTVCTGSGFLAACGLLDGRRATTNKRAFHEIAQLGDGRVVWVPHARWVVDGNIWTSSGVTAGMDMVCAFLTKLFGAPRLQSVLEIIEYTPATDPADDAFAYLANAQS</sequence>
<dbReference type="Gene3D" id="3.40.50.880">
    <property type="match status" value="1"/>
</dbReference>
<accession>A0A1V9YQB7</accession>
<name>A0A1V9YQB7_ACHHY</name>